<feature type="transmembrane region" description="Helical" evidence="7">
    <location>
        <begin position="187"/>
        <end position="212"/>
    </location>
</feature>
<keyword evidence="5 7" id="KW-0472">Membrane</keyword>
<feature type="transmembrane region" description="Helical" evidence="7">
    <location>
        <begin position="82"/>
        <end position="108"/>
    </location>
</feature>
<dbReference type="SUPFAM" id="SSF52540">
    <property type="entry name" value="P-loop containing nucleoside triphosphate hydrolases"/>
    <property type="match status" value="1"/>
</dbReference>
<dbReference type="GO" id="GO:0140359">
    <property type="term" value="F:ABC-type transporter activity"/>
    <property type="evidence" value="ECO:0007669"/>
    <property type="project" value="InterPro"/>
</dbReference>
<dbReference type="SUPFAM" id="SSF90123">
    <property type="entry name" value="ABC transporter transmembrane region"/>
    <property type="match status" value="1"/>
</dbReference>
<dbReference type="EMBL" id="CASHTH010000306">
    <property type="protein sequence ID" value="CAI7997276.1"/>
    <property type="molecule type" value="Genomic_DNA"/>
</dbReference>
<feature type="region of interest" description="Disordered" evidence="6">
    <location>
        <begin position="366"/>
        <end position="401"/>
    </location>
</feature>
<reference evidence="9" key="1">
    <citation type="submission" date="2023-03" db="EMBL/GenBank/DDBJ databases">
        <authorList>
            <person name="Steffen K."/>
            <person name="Cardenas P."/>
        </authorList>
    </citation>
    <scope>NUCLEOTIDE SEQUENCE</scope>
</reference>
<dbReference type="GO" id="GO:0005524">
    <property type="term" value="F:ATP binding"/>
    <property type="evidence" value="ECO:0007669"/>
    <property type="project" value="InterPro"/>
</dbReference>
<dbReference type="InterPro" id="IPR050835">
    <property type="entry name" value="ABC_transporter_sub-D"/>
</dbReference>
<dbReference type="GO" id="GO:0042760">
    <property type="term" value="P:very long-chain fatty acid catabolic process"/>
    <property type="evidence" value="ECO:0007669"/>
    <property type="project" value="TreeGrafter"/>
</dbReference>
<dbReference type="GO" id="GO:0006635">
    <property type="term" value="P:fatty acid beta-oxidation"/>
    <property type="evidence" value="ECO:0007669"/>
    <property type="project" value="TreeGrafter"/>
</dbReference>
<keyword evidence="4 7" id="KW-1133">Transmembrane helix</keyword>
<evidence type="ECO:0000256" key="7">
    <source>
        <dbReference type="SAM" id="Phobius"/>
    </source>
</evidence>
<dbReference type="Proteomes" id="UP001174909">
    <property type="component" value="Unassembled WGS sequence"/>
</dbReference>
<protein>
    <submittedName>
        <fullName evidence="9">Lysosomal cobalamin transporter ABCD4</fullName>
    </submittedName>
</protein>
<evidence type="ECO:0000313" key="10">
    <source>
        <dbReference type="Proteomes" id="UP001174909"/>
    </source>
</evidence>
<organism evidence="9 10">
    <name type="scientific">Geodia barretti</name>
    <name type="common">Barrett's horny sponge</name>
    <dbReference type="NCBI Taxonomy" id="519541"/>
    <lineage>
        <taxon>Eukaryota</taxon>
        <taxon>Metazoa</taxon>
        <taxon>Porifera</taxon>
        <taxon>Demospongiae</taxon>
        <taxon>Heteroscleromorpha</taxon>
        <taxon>Tetractinellida</taxon>
        <taxon>Astrophorina</taxon>
        <taxon>Geodiidae</taxon>
        <taxon>Geodia</taxon>
    </lineage>
</organism>
<dbReference type="InterPro" id="IPR027417">
    <property type="entry name" value="P-loop_NTPase"/>
</dbReference>
<dbReference type="GO" id="GO:0015910">
    <property type="term" value="P:long-chain fatty acid import into peroxisome"/>
    <property type="evidence" value="ECO:0007669"/>
    <property type="project" value="TreeGrafter"/>
</dbReference>
<evidence type="ECO:0000313" key="9">
    <source>
        <dbReference type="EMBL" id="CAI7997276.1"/>
    </source>
</evidence>
<feature type="compositionally biased region" description="Polar residues" evidence="6">
    <location>
        <begin position="369"/>
        <end position="401"/>
    </location>
</feature>
<comment type="similarity">
    <text evidence="1">Belongs to the ABC transporter superfamily. ABCD family. Peroxisomal fatty acyl CoA transporter (TC 3.A.1.203) subfamily.</text>
</comment>
<evidence type="ECO:0000259" key="8">
    <source>
        <dbReference type="PROSITE" id="PS50929"/>
    </source>
</evidence>
<feature type="non-terminal residue" evidence="9">
    <location>
        <position position="1"/>
    </location>
</feature>
<evidence type="ECO:0000256" key="5">
    <source>
        <dbReference type="ARBA" id="ARBA00023136"/>
    </source>
</evidence>
<dbReference type="InterPro" id="IPR011527">
    <property type="entry name" value="ABC1_TM_dom"/>
</dbReference>
<evidence type="ECO:0000256" key="1">
    <source>
        <dbReference type="ARBA" id="ARBA00008575"/>
    </source>
</evidence>
<dbReference type="Gene3D" id="3.40.50.300">
    <property type="entry name" value="P-loop containing nucleotide triphosphate hydrolases"/>
    <property type="match status" value="1"/>
</dbReference>
<evidence type="ECO:0000256" key="4">
    <source>
        <dbReference type="ARBA" id="ARBA00022989"/>
    </source>
</evidence>
<dbReference type="GO" id="GO:0005324">
    <property type="term" value="F:long-chain fatty acid transmembrane transporter activity"/>
    <property type="evidence" value="ECO:0007669"/>
    <property type="project" value="TreeGrafter"/>
</dbReference>
<dbReference type="InterPro" id="IPR036640">
    <property type="entry name" value="ABC1_TM_sf"/>
</dbReference>
<accession>A0AA35QYP8</accession>
<keyword evidence="3 7" id="KW-0812">Transmembrane</keyword>
<proteinExistence type="inferred from homology"/>
<evidence type="ECO:0000256" key="3">
    <source>
        <dbReference type="ARBA" id="ARBA00022692"/>
    </source>
</evidence>
<evidence type="ECO:0000256" key="6">
    <source>
        <dbReference type="SAM" id="MobiDB-lite"/>
    </source>
</evidence>
<feature type="domain" description="ABC transmembrane type-1" evidence="8">
    <location>
        <begin position="58"/>
        <end position="310"/>
    </location>
</feature>
<name>A0AA35QYP8_GEOBA</name>
<keyword evidence="2" id="KW-0813">Transport</keyword>
<dbReference type="Pfam" id="PF00005">
    <property type="entry name" value="ABC_tran"/>
    <property type="match status" value="1"/>
</dbReference>
<dbReference type="GO" id="GO:0016887">
    <property type="term" value="F:ATP hydrolysis activity"/>
    <property type="evidence" value="ECO:0007669"/>
    <property type="project" value="InterPro"/>
</dbReference>
<gene>
    <name evidence="9" type="ORF">GBAR_LOCUS2127</name>
</gene>
<dbReference type="Gene3D" id="1.20.1560.10">
    <property type="entry name" value="ABC transporter type 1, transmembrane domain"/>
    <property type="match status" value="1"/>
</dbReference>
<sequence>TSSQCLRRREKQHGFNVLFVKRFLRLVRAVFPRVCCKSLLLLAILMLTQSAVEYNIYLAGLIPSQFIYVLDTRDMSGFKRALWMSTVTVISVSICKSAGLLVSGLLYVRGRGLIVRRLHQLYFRGINYYHINVTDHSIDNPDQRMTQDVDKFCDQMTQVLPNVILSPAIIAYYTYKTFQSMGYLGPLCIYAYFVASSVVNKLLVSSIAPMVVRQEKLEGDFRYHHTQVRSNAESIAFYRGGKIEAEKSNGLLKALLQTQLSVVHWQFPLNFSTGIFDYTAAIISYCLVGISIFTEDYDNLSVSELSAAISKNAFFSMYLLNNFSTVVDTAVKFSEIVGYTHRIGELMEYLDKVRLAGDGKSCRLDTRSSNDAINPDPSINSQESVPASSDLGRNQVLSPNTVAPDNDVGLELKNLSIAPPHQSTPLIEGLNMKLFRGKNILVLGDSGCGKSSILRVLRGLWMPLRGCASITCEDSPRSILFLPQKCPTSPPALSVIRSRFQRSLNG</sequence>
<dbReference type="PANTHER" id="PTHR11384:SF59">
    <property type="entry name" value="LYSOSOMAL COBALAMIN TRANSPORTER ABCD4"/>
    <property type="match status" value="1"/>
</dbReference>
<dbReference type="AlphaFoldDB" id="A0AA35QYP8"/>
<keyword evidence="10" id="KW-1185">Reference proteome</keyword>
<evidence type="ECO:0000256" key="2">
    <source>
        <dbReference type="ARBA" id="ARBA00022448"/>
    </source>
</evidence>
<comment type="caution">
    <text evidence="9">The sequence shown here is derived from an EMBL/GenBank/DDBJ whole genome shotgun (WGS) entry which is preliminary data.</text>
</comment>
<dbReference type="GO" id="GO:0007031">
    <property type="term" value="P:peroxisome organization"/>
    <property type="evidence" value="ECO:0007669"/>
    <property type="project" value="TreeGrafter"/>
</dbReference>
<dbReference type="PROSITE" id="PS50929">
    <property type="entry name" value="ABC_TM1F"/>
    <property type="match status" value="1"/>
</dbReference>
<feature type="transmembrane region" description="Helical" evidence="7">
    <location>
        <begin position="30"/>
        <end position="48"/>
    </location>
</feature>
<dbReference type="InterPro" id="IPR003439">
    <property type="entry name" value="ABC_transporter-like_ATP-bd"/>
</dbReference>
<dbReference type="PANTHER" id="PTHR11384">
    <property type="entry name" value="ATP-BINDING CASSETTE, SUB-FAMILY D MEMBER"/>
    <property type="match status" value="1"/>
</dbReference>
<dbReference type="Pfam" id="PF06472">
    <property type="entry name" value="ABC_membrane_2"/>
    <property type="match status" value="1"/>
</dbReference>
<dbReference type="GO" id="GO:0005778">
    <property type="term" value="C:peroxisomal membrane"/>
    <property type="evidence" value="ECO:0007669"/>
    <property type="project" value="TreeGrafter"/>
</dbReference>